<dbReference type="InterPro" id="IPR018490">
    <property type="entry name" value="cNMP-bd_dom_sf"/>
</dbReference>
<comment type="caution">
    <text evidence="2">The sequence shown here is derived from an EMBL/GenBank/DDBJ whole genome shotgun (WGS) entry which is preliminary data.</text>
</comment>
<evidence type="ECO:0000313" key="2">
    <source>
        <dbReference type="EMBL" id="GGH64399.1"/>
    </source>
</evidence>
<gene>
    <name evidence="2" type="ORF">GCM10011379_16410</name>
</gene>
<organism evidence="2 3">
    <name type="scientific">Filimonas zeae</name>
    <dbReference type="NCBI Taxonomy" id="1737353"/>
    <lineage>
        <taxon>Bacteria</taxon>
        <taxon>Pseudomonadati</taxon>
        <taxon>Bacteroidota</taxon>
        <taxon>Chitinophagia</taxon>
        <taxon>Chitinophagales</taxon>
        <taxon>Chitinophagaceae</taxon>
        <taxon>Filimonas</taxon>
    </lineage>
</organism>
<keyword evidence="3" id="KW-1185">Reference proteome</keyword>
<dbReference type="Gene3D" id="2.60.120.10">
    <property type="entry name" value="Jelly Rolls"/>
    <property type="match status" value="1"/>
</dbReference>
<dbReference type="CDD" id="cd00038">
    <property type="entry name" value="CAP_ED"/>
    <property type="match status" value="1"/>
</dbReference>
<dbReference type="SUPFAM" id="SSF51206">
    <property type="entry name" value="cAMP-binding domain-like"/>
    <property type="match status" value="1"/>
</dbReference>
<evidence type="ECO:0000313" key="3">
    <source>
        <dbReference type="Proteomes" id="UP000627292"/>
    </source>
</evidence>
<dbReference type="RefSeq" id="WP_188951545.1">
    <property type="nucleotide sequence ID" value="NZ_BMIB01000002.1"/>
</dbReference>
<name>A0A917ITZ1_9BACT</name>
<dbReference type="InterPro" id="IPR000595">
    <property type="entry name" value="cNMP-bd_dom"/>
</dbReference>
<dbReference type="AlphaFoldDB" id="A0A917ITZ1"/>
<protein>
    <submittedName>
        <fullName evidence="2">cAMP-binding protein</fullName>
    </submittedName>
</protein>
<accession>A0A917ITZ1</accession>
<sequence length="189" mass="21673">MQELLDYLQQFDTLNEQQAELVTSKAKLLELPKEAYFSEAGKVPKQVGFILEGVLRFCYYNNKGQEVTHYFVGEGQFITDFPRFEAQIISAEYIQTVTGCKLLVFTREDWDELLATIVTWGAIETKMVKKCLNESISRRSPMVSNDATERYLSFLESFPALATRIPLAYVASYVGVTQQSLSRIRKNLR</sequence>
<dbReference type="Pfam" id="PF00027">
    <property type="entry name" value="cNMP_binding"/>
    <property type="match status" value="1"/>
</dbReference>
<dbReference type="EMBL" id="BMIB01000002">
    <property type="protein sequence ID" value="GGH64399.1"/>
    <property type="molecule type" value="Genomic_DNA"/>
</dbReference>
<reference evidence="2" key="2">
    <citation type="submission" date="2020-09" db="EMBL/GenBank/DDBJ databases">
        <authorList>
            <person name="Sun Q."/>
            <person name="Zhou Y."/>
        </authorList>
    </citation>
    <scope>NUCLEOTIDE SEQUENCE</scope>
    <source>
        <strain evidence="2">CGMCC 1.15290</strain>
    </source>
</reference>
<evidence type="ECO:0000259" key="1">
    <source>
        <dbReference type="Pfam" id="PF00027"/>
    </source>
</evidence>
<dbReference type="InterPro" id="IPR014710">
    <property type="entry name" value="RmlC-like_jellyroll"/>
</dbReference>
<dbReference type="Proteomes" id="UP000627292">
    <property type="component" value="Unassembled WGS sequence"/>
</dbReference>
<reference evidence="2" key="1">
    <citation type="journal article" date="2014" name="Int. J. Syst. Evol. Microbiol.">
        <title>Complete genome sequence of Corynebacterium casei LMG S-19264T (=DSM 44701T), isolated from a smear-ripened cheese.</title>
        <authorList>
            <consortium name="US DOE Joint Genome Institute (JGI-PGF)"/>
            <person name="Walter F."/>
            <person name="Albersmeier A."/>
            <person name="Kalinowski J."/>
            <person name="Ruckert C."/>
        </authorList>
    </citation>
    <scope>NUCLEOTIDE SEQUENCE</scope>
    <source>
        <strain evidence="2">CGMCC 1.15290</strain>
    </source>
</reference>
<proteinExistence type="predicted"/>
<feature type="domain" description="Cyclic nucleotide-binding" evidence="1">
    <location>
        <begin position="30"/>
        <end position="116"/>
    </location>
</feature>